<gene>
    <name evidence="9" type="ORF">A7U60_g8930</name>
</gene>
<evidence type="ECO:0000256" key="1">
    <source>
        <dbReference type="ARBA" id="ARBA00001933"/>
    </source>
</evidence>
<protein>
    <recommendedName>
        <fullName evidence="7">Aspartate aminotransferase</fullName>
        <ecNumber evidence="7">2.6.1.1</ecNumber>
    </recommendedName>
</protein>
<dbReference type="GO" id="GO:0006532">
    <property type="term" value="P:aspartate biosynthetic process"/>
    <property type="evidence" value="ECO:0007669"/>
    <property type="project" value="TreeGrafter"/>
</dbReference>
<dbReference type="Pfam" id="PF00155">
    <property type="entry name" value="Aminotran_1_2"/>
    <property type="match status" value="1"/>
</dbReference>
<dbReference type="Proteomes" id="UP000757232">
    <property type="component" value="Unassembled WGS sequence"/>
</dbReference>
<evidence type="ECO:0000256" key="4">
    <source>
        <dbReference type="ARBA" id="ARBA00022576"/>
    </source>
</evidence>
<reference evidence="9" key="1">
    <citation type="submission" date="2016-06" db="EMBL/GenBank/DDBJ databases">
        <title>Draft Genome sequence of the fungus Inonotus baumii.</title>
        <authorList>
            <person name="Zhu H."/>
            <person name="Lin W."/>
        </authorList>
    </citation>
    <scope>NUCLEOTIDE SEQUENCE</scope>
    <source>
        <strain evidence="9">821</strain>
    </source>
</reference>
<dbReference type="EMBL" id="LNZH02000216">
    <property type="protein sequence ID" value="OCB84252.1"/>
    <property type="molecule type" value="Genomic_DNA"/>
</dbReference>
<organism evidence="9 10">
    <name type="scientific">Sanghuangporus baumii</name>
    <name type="common">Phellinus baumii</name>
    <dbReference type="NCBI Taxonomy" id="108892"/>
    <lineage>
        <taxon>Eukaryota</taxon>
        <taxon>Fungi</taxon>
        <taxon>Dikarya</taxon>
        <taxon>Basidiomycota</taxon>
        <taxon>Agaricomycotina</taxon>
        <taxon>Agaricomycetes</taxon>
        <taxon>Hymenochaetales</taxon>
        <taxon>Hymenochaetaceae</taxon>
        <taxon>Sanghuangporus</taxon>
    </lineage>
</organism>
<dbReference type="SUPFAM" id="SSF53383">
    <property type="entry name" value="PLP-dependent transferases"/>
    <property type="match status" value="1"/>
</dbReference>
<dbReference type="NCBIfam" id="NF006719">
    <property type="entry name" value="PRK09257.1"/>
    <property type="match status" value="1"/>
</dbReference>
<sequence>MSMASRAKQVYQHLAAAATSSQSIIMSQPIDTWASVPQAPPDSIFKLTAAYKTDTHPQKVNLGVGAYRDDNGKPWVLPVVQKVNEILLKDTTLDHEYLPITGLPEFTSAAAQVLFSAGSAALKEGRISSVQTISGTGANHLAALFLAKFYQWNGPKQVFISNPTWANHKAILKNVGIEPVDYPYYDPKTIGLDFSGLLNSLSSAPERSVFLLHACAHNPTGVDPTNEQWEKIADVMLQKGHYAFFDCAYQGFASGDLDRDASAVRHFEQRGVPLLVCQSFAKNAGLYGERVGALHVVGATHDAAVRVKSQLSVLQRSEISNPPTYGARIMALILNDSGLFEEWKRDIKTMADRIINMRKELFVLLTDELKTPGKWEHIVNQIGMFSFTGLNTTQSKALLEKAHVYLTENGRISMAGLNSKNIRYFAESMDQAVRGQL</sequence>
<evidence type="ECO:0000313" key="9">
    <source>
        <dbReference type="EMBL" id="OCB84252.1"/>
    </source>
</evidence>
<keyword evidence="4 7" id="KW-0032">Aminotransferase</keyword>
<comment type="cofactor">
    <cofactor evidence="1">
        <name>pyridoxal 5'-phosphate</name>
        <dbReference type="ChEBI" id="CHEBI:597326"/>
    </cofactor>
</comment>
<dbReference type="InterPro" id="IPR015424">
    <property type="entry name" value="PyrdxlP-dep_Trfase"/>
</dbReference>
<dbReference type="FunFam" id="3.90.1150.10:FF:000001">
    <property type="entry name" value="Aspartate aminotransferase"/>
    <property type="match status" value="1"/>
</dbReference>
<accession>A0A9Q5HQQ6</accession>
<dbReference type="Gene3D" id="3.90.1150.10">
    <property type="entry name" value="Aspartate Aminotransferase, domain 1"/>
    <property type="match status" value="1"/>
</dbReference>
<dbReference type="InterPro" id="IPR004839">
    <property type="entry name" value="Aminotransferase_I/II_large"/>
</dbReference>
<dbReference type="InterPro" id="IPR004838">
    <property type="entry name" value="NHTrfase_class1_PyrdxlP-BS"/>
</dbReference>
<comment type="catalytic activity">
    <reaction evidence="7">
        <text>L-aspartate + 2-oxoglutarate = oxaloacetate + L-glutamate</text>
        <dbReference type="Rhea" id="RHEA:21824"/>
        <dbReference type="ChEBI" id="CHEBI:16452"/>
        <dbReference type="ChEBI" id="CHEBI:16810"/>
        <dbReference type="ChEBI" id="CHEBI:29985"/>
        <dbReference type="ChEBI" id="CHEBI:29991"/>
        <dbReference type="EC" id="2.6.1.1"/>
    </reaction>
</comment>
<dbReference type="PANTHER" id="PTHR11879:SF55">
    <property type="entry name" value="GLUTAMATE OXALOACETATE TRANSAMINASE 1, ISOFORM B"/>
    <property type="match status" value="1"/>
</dbReference>
<dbReference type="CDD" id="cd00609">
    <property type="entry name" value="AAT_like"/>
    <property type="match status" value="1"/>
</dbReference>
<comment type="caution">
    <text evidence="9">The sequence shown here is derived from an EMBL/GenBank/DDBJ whole genome shotgun (WGS) entry which is preliminary data.</text>
</comment>
<evidence type="ECO:0000256" key="6">
    <source>
        <dbReference type="ARBA" id="ARBA00022898"/>
    </source>
</evidence>
<keyword evidence="6" id="KW-0663">Pyridoxal phosphate</keyword>
<dbReference type="FunFam" id="3.40.640.10:FF:000064">
    <property type="entry name" value="Aspartate aminotransferase"/>
    <property type="match status" value="1"/>
</dbReference>
<name>A0A9Q5HQQ6_SANBA</name>
<feature type="domain" description="Aminotransferase class I/classII large" evidence="8">
    <location>
        <begin position="58"/>
        <end position="428"/>
    </location>
</feature>
<dbReference type="InterPro" id="IPR000796">
    <property type="entry name" value="Asp_trans"/>
</dbReference>
<dbReference type="GO" id="GO:0005829">
    <property type="term" value="C:cytosol"/>
    <property type="evidence" value="ECO:0007669"/>
    <property type="project" value="TreeGrafter"/>
</dbReference>
<proteinExistence type="inferred from homology"/>
<dbReference type="InterPro" id="IPR015421">
    <property type="entry name" value="PyrdxlP-dep_Trfase_major"/>
</dbReference>
<dbReference type="PANTHER" id="PTHR11879">
    <property type="entry name" value="ASPARTATE AMINOTRANSFERASE"/>
    <property type="match status" value="1"/>
</dbReference>
<evidence type="ECO:0000256" key="2">
    <source>
        <dbReference type="ARBA" id="ARBA00007441"/>
    </source>
</evidence>
<dbReference type="InterPro" id="IPR015422">
    <property type="entry name" value="PyrdxlP-dep_Trfase_small"/>
</dbReference>
<dbReference type="Gene3D" id="3.40.640.10">
    <property type="entry name" value="Type I PLP-dependent aspartate aminotransferase-like (Major domain)"/>
    <property type="match status" value="1"/>
</dbReference>
<dbReference type="OrthoDB" id="6752799at2759"/>
<evidence type="ECO:0000259" key="8">
    <source>
        <dbReference type="Pfam" id="PF00155"/>
    </source>
</evidence>
<dbReference type="PROSITE" id="PS00105">
    <property type="entry name" value="AA_TRANSFER_CLASS_1"/>
    <property type="match status" value="1"/>
</dbReference>
<dbReference type="EC" id="2.6.1.1" evidence="7"/>
<evidence type="ECO:0000256" key="5">
    <source>
        <dbReference type="ARBA" id="ARBA00022679"/>
    </source>
</evidence>
<evidence type="ECO:0000256" key="7">
    <source>
        <dbReference type="RuleBase" id="RU000480"/>
    </source>
</evidence>
<comment type="miscellaneous">
    <text evidence="7">In eukaryotes there are cytoplasmic, mitochondrial and chloroplastic isozymes.</text>
</comment>
<dbReference type="AlphaFoldDB" id="A0A9Q5HQQ6"/>
<keyword evidence="10" id="KW-1185">Reference proteome</keyword>
<dbReference type="GO" id="GO:0004069">
    <property type="term" value="F:L-aspartate:2-oxoglutarate aminotransferase activity"/>
    <property type="evidence" value="ECO:0007669"/>
    <property type="project" value="UniProtKB-EC"/>
</dbReference>
<evidence type="ECO:0000313" key="10">
    <source>
        <dbReference type="Proteomes" id="UP000757232"/>
    </source>
</evidence>
<evidence type="ECO:0000256" key="3">
    <source>
        <dbReference type="ARBA" id="ARBA00011738"/>
    </source>
</evidence>
<dbReference type="GO" id="GO:0030170">
    <property type="term" value="F:pyridoxal phosphate binding"/>
    <property type="evidence" value="ECO:0007669"/>
    <property type="project" value="InterPro"/>
</dbReference>
<comment type="similarity">
    <text evidence="2">Belongs to the class-I pyridoxal-phosphate-dependent aminotransferase family.</text>
</comment>
<dbReference type="PRINTS" id="PR00799">
    <property type="entry name" value="TRANSAMINASE"/>
</dbReference>
<comment type="subunit">
    <text evidence="3 7">Homodimer.</text>
</comment>
<keyword evidence="5 7" id="KW-0808">Transferase</keyword>